<keyword evidence="1" id="KW-0472">Membrane</keyword>
<protein>
    <recommendedName>
        <fullName evidence="2">DUF7577 domain-containing protein</fullName>
    </recommendedName>
</protein>
<evidence type="ECO:0000256" key="1">
    <source>
        <dbReference type="SAM" id="Phobius"/>
    </source>
</evidence>
<evidence type="ECO:0000259" key="2">
    <source>
        <dbReference type="Pfam" id="PF24463"/>
    </source>
</evidence>
<keyword evidence="4" id="KW-1185">Reference proteome</keyword>
<feature type="transmembrane region" description="Helical" evidence="1">
    <location>
        <begin position="6"/>
        <end position="31"/>
    </location>
</feature>
<accession>A0A1S8AZP7</accession>
<feature type="domain" description="DUF7577" evidence="2">
    <location>
        <begin position="72"/>
        <end position="96"/>
    </location>
</feature>
<dbReference type="OrthoDB" id="185378at2157"/>
<evidence type="ECO:0000313" key="3">
    <source>
        <dbReference type="EMBL" id="OLZ41999.1"/>
    </source>
</evidence>
<dbReference type="Pfam" id="PF24463">
    <property type="entry name" value="DUF7577"/>
    <property type="match status" value="1"/>
</dbReference>
<sequence>MVSPGQLYAVAIGVLLLVALGVCVPVLVRIVRDGLERHHKRRAGELKRYTDDEEFDRGPSASLETDPAGRTHVTCRHCGTVNDAGFTYCRRCTTPL</sequence>
<evidence type="ECO:0000313" key="4">
    <source>
        <dbReference type="Proteomes" id="UP000189370"/>
    </source>
</evidence>
<proteinExistence type="predicted"/>
<name>A0A1S8AZP7_9EURY</name>
<keyword evidence="1" id="KW-0812">Transmembrane</keyword>
<dbReference type="Proteomes" id="UP000189370">
    <property type="component" value="Unassembled WGS sequence"/>
</dbReference>
<gene>
    <name evidence="3" type="ORF">A6E15_13875</name>
</gene>
<dbReference type="InterPro" id="IPR055999">
    <property type="entry name" value="DUF7577"/>
</dbReference>
<organism evidence="3 4">
    <name type="scientific">Natrinema saccharevitans</name>
    <dbReference type="NCBI Taxonomy" id="301967"/>
    <lineage>
        <taxon>Archaea</taxon>
        <taxon>Methanobacteriati</taxon>
        <taxon>Methanobacteriota</taxon>
        <taxon>Stenosarchaea group</taxon>
        <taxon>Halobacteria</taxon>
        <taxon>Halobacteriales</taxon>
        <taxon>Natrialbaceae</taxon>
        <taxon>Natrinema</taxon>
    </lineage>
</organism>
<reference evidence="4" key="1">
    <citation type="submission" date="2016-04" db="EMBL/GenBank/DDBJ databases">
        <authorList>
            <person name="Chen S.-C."/>
            <person name="Lai M.-C."/>
        </authorList>
    </citation>
    <scope>NUCLEOTIDE SEQUENCE [LARGE SCALE GENOMIC DNA]</scope>
    <source>
        <strain evidence="4">AB14</strain>
    </source>
</reference>
<dbReference type="RefSeq" id="WP_076147110.1">
    <property type="nucleotide sequence ID" value="NZ_LWLN01000001.1"/>
</dbReference>
<dbReference type="EMBL" id="LWLN01000001">
    <property type="protein sequence ID" value="OLZ41999.1"/>
    <property type="molecule type" value="Genomic_DNA"/>
</dbReference>
<dbReference type="AlphaFoldDB" id="A0A1S8AZP7"/>
<comment type="caution">
    <text evidence="3">The sequence shown here is derived from an EMBL/GenBank/DDBJ whole genome shotgun (WGS) entry which is preliminary data.</text>
</comment>
<keyword evidence="1" id="KW-1133">Transmembrane helix</keyword>